<dbReference type="Gene3D" id="3.30.530.20">
    <property type="match status" value="1"/>
</dbReference>
<reference evidence="2" key="1">
    <citation type="submission" date="2016-10" db="EMBL/GenBank/DDBJ databases">
        <authorList>
            <person name="Varghese N."/>
            <person name="Submissions S."/>
        </authorList>
    </citation>
    <scope>NUCLEOTIDE SEQUENCE [LARGE SCALE GENOMIC DNA]</scope>
    <source>
        <strain evidence="2">DSM 27839</strain>
    </source>
</reference>
<dbReference type="InterPro" id="IPR023393">
    <property type="entry name" value="START-like_dom_sf"/>
</dbReference>
<dbReference type="OrthoDB" id="1364128at2"/>
<evidence type="ECO:0000313" key="2">
    <source>
        <dbReference type="Proteomes" id="UP000183400"/>
    </source>
</evidence>
<sequence length="156" mass="17341">MLHQERHLELEARPEDIWAILSRFMHIDDFAPQVVSVDALTVGTDGIGSKRRCHFANGTSLVEEVTDWQVNRGYTVRLSHMAMPLHEAQAAIAITPLSTSRSRVTWSMDFGMKYGPIGWLMGQTLLKVMIGRVLADNLSALAAKVRPDPDAQTQTA</sequence>
<dbReference type="Pfam" id="PF10604">
    <property type="entry name" value="Polyketide_cyc2"/>
    <property type="match status" value="1"/>
</dbReference>
<dbReference type="InterPro" id="IPR019587">
    <property type="entry name" value="Polyketide_cyclase/dehydratase"/>
</dbReference>
<dbReference type="AlphaFoldDB" id="A0A1H2YXT7"/>
<dbReference type="RefSeq" id="WP_074736837.1">
    <property type="nucleotide sequence ID" value="NZ_FNNP01000003.1"/>
</dbReference>
<name>A0A1H2YXT7_9RHOB</name>
<dbReference type="Proteomes" id="UP000183400">
    <property type="component" value="Unassembled WGS sequence"/>
</dbReference>
<protein>
    <submittedName>
        <fullName evidence="1">Polyketide cyclase / dehydrase and lipid transport</fullName>
    </submittedName>
</protein>
<keyword evidence="2" id="KW-1185">Reference proteome</keyword>
<dbReference type="EMBL" id="FNNP01000003">
    <property type="protein sequence ID" value="SDX10002.1"/>
    <property type="molecule type" value="Genomic_DNA"/>
</dbReference>
<accession>A0A1H2YXT7</accession>
<gene>
    <name evidence="1" type="ORF">SAMN05444358_10323</name>
</gene>
<dbReference type="SUPFAM" id="SSF55961">
    <property type="entry name" value="Bet v1-like"/>
    <property type="match status" value="1"/>
</dbReference>
<organism evidence="1 2">
    <name type="scientific">Ruegeria halocynthiae</name>
    <dbReference type="NCBI Taxonomy" id="985054"/>
    <lineage>
        <taxon>Bacteria</taxon>
        <taxon>Pseudomonadati</taxon>
        <taxon>Pseudomonadota</taxon>
        <taxon>Alphaproteobacteria</taxon>
        <taxon>Rhodobacterales</taxon>
        <taxon>Roseobacteraceae</taxon>
        <taxon>Ruegeria</taxon>
    </lineage>
</organism>
<dbReference type="CDD" id="cd07821">
    <property type="entry name" value="PYR_PYL_RCAR_like"/>
    <property type="match status" value="1"/>
</dbReference>
<evidence type="ECO:0000313" key="1">
    <source>
        <dbReference type="EMBL" id="SDX10002.1"/>
    </source>
</evidence>
<dbReference type="STRING" id="985054.SAMN05444358_10323"/>
<proteinExistence type="predicted"/>